<evidence type="ECO:0000256" key="1">
    <source>
        <dbReference type="SAM" id="MobiDB-lite"/>
    </source>
</evidence>
<dbReference type="AlphaFoldDB" id="A0A699SKI7"/>
<evidence type="ECO:0000313" key="3">
    <source>
        <dbReference type="EMBL" id="GFC98251.1"/>
    </source>
</evidence>
<dbReference type="Pfam" id="PF25597">
    <property type="entry name" value="SH3_retrovirus"/>
    <property type="match status" value="1"/>
</dbReference>
<accession>A0A699SKI7</accession>
<protein>
    <submittedName>
        <fullName evidence="3">Retrovirus-related Pol polyprotein from transposon TNT 1-94</fullName>
    </submittedName>
</protein>
<name>A0A699SKI7_TANCI</name>
<feature type="domain" description="Retroviral polymerase SH3-like" evidence="2">
    <location>
        <begin position="1"/>
        <end position="42"/>
    </location>
</feature>
<evidence type="ECO:0000259" key="2">
    <source>
        <dbReference type="Pfam" id="PF25597"/>
    </source>
</evidence>
<feature type="compositionally biased region" description="Basic and acidic residues" evidence="1">
    <location>
        <begin position="127"/>
        <end position="160"/>
    </location>
</feature>
<gene>
    <name evidence="3" type="ORF">Tci_870221</name>
</gene>
<feature type="compositionally biased region" description="Low complexity" evidence="1">
    <location>
        <begin position="161"/>
        <end position="171"/>
    </location>
</feature>
<feature type="non-terminal residue" evidence="3">
    <location>
        <position position="1"/>
    </location>
</feature>
<organism evidence="3">
    <name type="scientific">Tanacetum cinerariifolium</name>
    <name type="common">Dalmatian daisy</name>
    <name type="synonym">Chrysanthemum cinerariifolium</name>
    <dbReference type="NCBI Taxonomy" id="118510"/>
    <lineage>
        <taxon>Eukaryota</taxon>
        <taxon>Viridiplantae</taxon>
        <taxon>Streptophyta</taxon>
        <taxon>Embryophyta</taxon>
        <taxon>Tracheophyta</taxon>
        <taxon>Spermatophyta</taxon>
        <taxon>Magnoliopsida</taxon>
        <taxon>eudicotyledons</taxon>
        <taxon>Gunneridae</taxon>
        <taxon>Pentapetalae</taxon>
        <taxon>asterids</taxon>
        <taxon>campanulids</taxon>
        <taxon>Asterales</taxon>
        <taxon>Asteraceae</taxon>
        <taxon>Asteroideae</taxon>
        <taxon>Anthemideae</taxon>
        <taxon>Anthemidinae</taxon>
        <taxon>Tanacetum</taxon>
    </lineage>
</organism>
<comment type="caution">
    <text evidence="3">The sequence shown here is derived from an EMBL/GenBank/DDBJ whole genome shotgun (WGS) entry which is preliminary data.</text>
</comment>
<dbReference type="InterPro" id="IPR057670">
    <property type="entry name" value="SH3_retrovirus"/>
</dbReference>
<feature type="region of interest" description="Disordered" evidence="1">
    <location>
        <begin position="122"/>
        <end position="171"/>
    </location>
</feature>
<dbReference type="EMBL" id="BKCJ011171029">
    <property type="protein sequence ID" value="GFC98251.1"/>
    <property type="molecule type" value="Genomic_DNA"/>
</dbReference>
<reference evidence="3" key="1">
    <citation type="journal article" date="2019" name="Sci. Rep.">
        <title>Draft genome of Tanacetum cinerariifolium, the natural source of mosquito coil.</title>
        <authorList>
            <person name="Yamashiro T."/>
            <person name="Shiraishi A."/>
            <person name="Satake H."/>
            <person name="Nakayama K."/>
        </authorList>
    </citation>
    <scope>NUCLEOTIDE SEQUENCE</scope>
</reference>
<feature type="non-terminal residue" evidence="3">
    <location>
        <position position="171"/>
    </location>
</feature>
<proteinExistence type="predicted"/>
<sequence>KFDGKADEGFFVRYSTNRKAFRVLNGRTRIMEENLHVKFSKNTPNIAGSRPNWIFDVDALTRSINYKPVITGNQSNGSAGTKACDNIGKTRVETVLGKDYILLPLWTQDPLFSSSSKDSLGAGFKLSGEEEKKDVEDLGNKDSEVPSTEEPRVNQEKDENVNNTNNINTIS</sequence>